<dbReference type="Gene3D" id="2.40.160.50">
    <property type="entry name" value="membrane protein fhac: a member of the omp85/tpsb transporter family"/>
    <property type="match status" value="1"/>
</dbReference>
<reference evidence="1" key="1">
    <citation type="submission" date="2018-01" db="EMBL/GenBank/DDBJ databases">
        <authorList>
            <person name="Yu X.-D."/>
        </authorList>
    </citation>
    <scope>NUCLEOTIDE SEQUENCE</scope>
    <source>
        <strain evidence="1">ZX-21</strain>
    </source>
</reference>
<accession>A0A2S4HEH3</accession>
<dbReference type="Proteomes" id="UP000237222">
    <property type="component" value="Unassembled WGS sequence"/>
</dbReference>
<gene>
    <name evidence="1" type="ORF">C0068_12400</name>
</gene>
<dbReference type="SUPFAM" id="SSF56935">
    <property type="entry name" value="Porins"/>
    <property type="match status" value="1"/>
</dbReference>
<protein>
    <recommendedName>
        <fullName evidence="3">Haemolysin activator HlyB C-terminal domain-containing protein</fullName>
    </recommendedName>
</protein>
<sequence length="573" mass="62568">MAIDLPPIIPPQASSAERIEQYAALQSDSIVDVKIGEYNLRISGNRYLSQEQIDLIMGLAKTPAQAVNALNQAYYQLGHLLVTVYFAHRDNTIFAHVINGHLADVKAPENMYPYFSGLIGDQDLQRSEFETKRVLANLKSERTGLNYAVTYQLSEDPTAFTIVLSESEKADHDATDLSFSVNNFGNRFLGRYFANATLKHDFSTGVEASFSYDRALTELGEVNGGDYYDGYSFRLNYPSSFGLYGLEARYIEYARDAEGLIATGGDAGGGTNSNILCSVPLVCELTGALGLNLGGTEMVAAEPTMQAIRLNLLSETSSLALTGEQVISSDSFHRLTVSERLETVDSVIEVKGFGKALDEPQTTLELGVKYHKLLRLFGVGTQVTAQGFVEAGLESDSGTLGTDTREGEVATGRRSAEFFLFKPRFGLKMAVSDWATFKTDVIAQFSNDKQLPLQQQFFLGGAAGLNAYLPGVLVGDSGSYSKMALESNGVPLFGFTFKPAVFLEHGQAWHEDAAGEAGDTRSLADAGFSLRAEYGKHFVTELLAATPVYDNNINEDVLEQVEVDFFWRLSLTF</sequence>
<dbReference type="InterPro" id="IPR051544">
    <property type="entry name" value="TPS_OM_transporter"/>
</dbReference>
<dbReference type="PANTHER" id="PTHR34597">
    <property type="entry name" value="SLR1661 PROTEIN"/>
    <property type="match status" value="1"/>
</dbReference>
<proteinExistence type="predicted"/>
<evidence type="ECO:0008006" key="3">
    <source>
        <dbReference type="Google" id="ProtNLM"/>
    </source>
</evidence>
<dbReference type="GO" id="GO:0098046">
    <property type="term" value="C:type V protein secretion system complex"/>
    <property type="evidence" value="ECO:0007669"/>
    <property type="project" value="TreeGrafter"/>
</dbReference>
<dbReference type="EMBL" id="PQGG01000029">
    <property type="protein sequence ID" value="POP52329.1"/>
    <property type="molecule type" value="Genomic_DNA"/>
</dbReference>
<dbReference type="RefSeq" id="WP_103684788.1">
    <property type="nucleotide sequence ID" value="NZ_PQGG01000029.1"/>
</dbReference>
<dbReference type="PANTHER" id="PTHR34597:SF3">
    <property type="entry name" value="OUTER MEMBRANE TRANSPORTER CDIB"/>
    <property type="match status" value="1"/>
</dbReference>
<comment type="caution">
    <text evidence="1">The sequence shown here is derived from an EMBL/GenBank/DDBJ whole genome shotgun (WGS) entry which is preliminary data.</text>
</comment>
<evidence type="ECO:0000313" key="2">
    <source>
        <dbReference type="Proteomes" id="UP000237222"/>
    </source>
</evidence>
<dbReference type="GO" id="GO:0008320">
    <property type="term" value="F:protein transmembrane transporter activity"/>
    <property type="evidence" value="ECO:0007669"/>
    <property type="project" value="TreeGrafter"/>
</dbReference>
<evidence type="ECO:0000313" key="1">
    <source>
        <dbReference type="EMBL" id="POP52329.1"/>
    </source>
</evidence>
<name>A0A2S4HEH3_9GAMM</name>
<dbReference type="GO" id="GO:0046819">
    <property type="term" value="P:protein secretion by the type V secretion system"/>
    <property type="evidence" value="ECO:0007669"/>
    <property type="project" value="TreeGrafter"/>
</dbReference>
<organism evidence="1 2">
    <name type="scientific">Zhongshania marina</name>
    <dbReference type="NCBI Taxonomy" id="2304603"/>
    <lineage>
        <taxon>Bacteria</taxon>
        <taxon>Pseudomonadati</taxon>
        <taxon>Pseudomonadota</taxon>
        <taxon>Gammaproteobacteria</taxon>
        <taxon>Cellvibrionales</taxon>
        <taxon>Spongiibacteraceae</taxon>
        <taxon>Zhongshania</taxon>
    </lineage>
</organism>
<dbReference type="AlphaFoldDB" id="A0A2S4HEH3"/>
<dbReference type="OrthoDB" id="7060721at2"/>